<dbReference type="GO" id="GO:0006265">
    <property type="term" value="P:DNA topological change"/>
    <property type="evidence" value="ECO:0007669"/>
    <property type="project" value="InterPro"/>
</dbReference>
<dbReference type="InterPro" id="IPR020568">
    <property type="entry name" value="Ribosomal_Su5_D2-typ_SF"/>
</dbReference>
<dbReference type="PRINTS" id="PR01159">
    <property type="entry name" value="DNAGYRASEB"/>
</dbReference>
<dbReference type="GO" id="GO:0003677">
    <property type="term" value="F:DNA binding"/>
    <property type="evidence" value="ECO:0007669"/>
    <property type="project" value="UniProtKB-KW"/>
</dbReference>
<dbReference type="InterPro" id="IPR002288">
    <property type="entry name" value="DNA_gyrase_B_C"/>
</dbReference>
<dbReference type="FunFam" id="3.40.50.670:FF:000001">
    <property type="entry name" value="DNA topoisomerase 2"/>
    <property type="match status" value="1"/>
</dbReference>
<dbReference type="Pfam" id="PF01751">
    <property type="entry name" value="Toprim"/>
    <property type="match status" value="1"/>
</dbReference>
<dbReference type="InterPro" id="IPR013760">
    <property type="entry name" value="Topo_IIA-like_dom_sf"/>
</dbReference>
<name>A0A1A9QDI4_9MOLU</name>
<dbReference type="AlphaFoldDB" id="A0A1A9QDI4"/>
<dbReference type="InterPro" id="IPR003594">
    <property type="entry name" value="HATPase_dom"/>
</dbReference>
<dbReference type="PROSITE" id="PS50880">
    <property type="entry name" value="TOPRIM"/>
    <property type="match status" value="1"/>
</dbReference>
<dbReference type="CDD" id="cd16928">
    <property type="entry name" value="HATPase_GyrB-like"/>
    <property type="match status" value="1"/>
</dbReference>
<evidence type="ECO:0000313" key="14">
    <source>
        <dbReference type="Proteomes" id="UP000077623"/>
    </source>
</evidence>
<keyword evidence="5" id="KW-0479">Metal-binding</keyword>
<evidence type="ECO:0000256" key="5">
    <source>
        <dbReference type="ARBA" id="ARBA00022723"/>
    </source>
</evidence>
<dbReference type="PRINTS" id="PR00418">
    <property type="entry name" value="TPI2FAMILY"/>
</dbReference>
<dbReference type="GO" id="GO:0046872">
    <property type="term" value="F:metal ion binding"/>
    <property type="evidence" value="ECO:0007669"/>
    <property type="project" value="UniProtKB-KW"/>
</dbReference>
<dbReference type="Gene3D" id="3.30.230.10">
    <property type="match status" value="1"/>
</dbReference>
<proteinExistence type="inferred from homology"/>
<dbReference type="Pfam" id="PF00986">
    <property type="entry name" value="DNA_gyraseB_C"/>
    <property type="match status" value="1"/>
</dbReference>
<dbReference type="InterPro" id="IPR013759">
    <property type="entry name" value="Topo_IIA_B_C"/>
</dbReference>
<dbReference type="Gene3D" id="3.30.565.10">
    <property type="entry name" value="Histidine kinase-like ATPase, C-terminal domain"/>
    <property type="match status" value="1"/>
</dbReference>
<keyword evidence="8" id="KW-0460">Magnesium</keyword>
<dbReference type="STRING" id="432608.A6V39_02615"/>
<dbReference type="SMART" id="SM00387">
    <property type="entry name" value="HATPase_c"/>
    <property type="match status" value="1"/>
</dbReference>
<evidence type="ECO:0000256" key="1">
    <source>
        <dbReference type="ARBA" id="ARBA00000185"/>
    </source>
</evidence>
<reference evidence="14" key="1">
    <citation type="submission" date="2016-04" db="EMBL/GenBank/DDBJ databases">
        <authorList>
            <person name="Quiroz-Castaneda R.E."/>
            <person name="Martinez-Ocampo F."/>
        </authorList>
    </citation>
    <scope>NUCLEOTIDE SEQUENCE [LARGE SCALE GENOMIC DNA]</scope>
    <source>
        <strain evidence="14">INIFAP01</strain>
    </source>
</reference>
<dbReference type="PANTHER" id="PTHR45866:SF1">
    <property type="entry name" value="DNA GYRASE SUBUNIT B, MITOCHONDRIAL"/>
    <property type="match status" value="1"/>
</dbReference>
<dbReference type="Proteomes" id="UP000077623">
    <property type="component" value="Unassembled WGS sequence"/>
</dbReference>
<keyword evidence="10" id="KW-0238">DNA-binding</keyword>
<evidence type="ECO:0000256" key="8">
    <source>
        <dbReference type="ARBA" id="ARBA00022842"/>
    </source>
</evidence>
<evidence type="ECO:0000256" key="9">
    <source>
        <dbReference type="ARBA" id="ARBA00023029"/>
    </source>
</evidence>
<dbReference type="PROSITE" id="PS00177">
    <property type="entry name" value="TOPOISOMERASE_II"/>
    <property type="match status" value="1"/>
</dbReference>
<dbReference type="InterPro" id="IPR036890">
    <property type="entry name" value="HATPase_C_sf"/>
</dbReference>
<feature type="domain" description="Toprim" evidence="12">
    <location>
        <begin position="443"/>
        <end position="558"/>
    </location>
</feature>
<dbReference type="SUPFAM" id="SSF56719">
    <property type="entry name" value="Type II DNA topoisomerase"/>
    <property type="match status" value="1"/>
</dbReference>
<evidence type="ECO:0000256" key="6">
    <source>
        <dbReference type="ARBA" id="ARBA00022741"/>
    </source>
</evidence>
<evidence type="ECO:0000259" key="12">
    <source>
        <dbReference type="PROSITE" id="PS50880"/>
    </source>
</evidence>
<sequence length="660" mass="74194">MSKSFYLIAGGDSSDSGGQYTDSSIRVLEGLEAVRERPGMYIGSTDSKGLHHLIWEVLDNSVDEVLAGFANEIKLTLKKGHVISVSDNGRGIPTGINPQTNISNLITVFTVLHAGGKFDNNSYKTSGGLHGVGSTCVNALSSFLEVNVYRNGEEHYVSFENGGKIKDEPKMVSKCEEDKTGTVVTWKPDFTIFEKADYDANLIESRLTKLAYLNKGKKFVFVNEITKEEKEFFYEEGIKDWVINLNADRKSIHDVIFIHSEGKVKNRRAPEILNSISITCAFQYTFEDSSIVHSFCNNIDTASGGTHLESVKDGLLSCIRERAIEAKIIKEAIELTKSDVLAGLTAIVSLNYSSPEYSGQTKEVLSNIEIKPFIKGEVELIFGRFLEENPEQRKVILQRVDQERNFRLKLEMARQADRKLALEGFMSFAGKLADCTTKSIEFSELYVVEGDSAGGSAKSARNREYQAILPIKGKLINVWKRSKYTAILENEEVKSLISAVGCSYGQTFDISKLKYNKLIIMTDADVDGSHIRILLLTCIYKFMKPLLEHGYVYIAQPPLYRAFTNKEVVYLFDDKKKDEFLKNLSNPKSWEISRFKGLGEMSPEQLWQTTMNPEERTISQVTIKDAEAAKVTFDDLMGKKVQPRTEFIFENYANAKNLDI</sequence>
<dbReference type="Pfam" id="PF02518">
    <property type="entry name" value="HATPase_c"/>
    <property type="match status" value="1"/>
</dbReference>
<comment type="caution">
    <text evidence="13">The sequence shown here is derived from an EMBL/GenBank/DDBJ whole genome shotgun (WGS) entry which is preliminary data.</text>
</comment>
<dbReference type="SMART" id="SM00433">
    <property type="entry name" value="TOP2c"/>
    <property type="match status" value="1"/>
</dbReference>
<dbReference type="PANTHER" id="PTHR45866">
    <property type="entry name" value="DNA GYRASE/TOPOISOMERASE SUBUNIT B"/>
    <property type="match status" value="1"/>
</dbReference>
<comment type="similarity">
    <text evidence="3">Belongs to the type II topoisomerase GyrB family.</text>
</comment>
<organism evidence="13 14">
    <name type="scientific">Candidatus Mycoplasma haematobovis</name>
    <dbReference type="NCBI Taxonomy" id="432608"/>
    <lineage>
        <taxon>Bacteria</taxon>
        <taxon>Bacillati</taxon>
        <taxon>Mycoplasmatota</taxon>
        <taxon>Mollicutes</taxon>
        <taxon>Mycoplasmataceae</taxon>
        <taxon>Mycoplasma</taxon>
    </lineage>
</organism>
<evidence type="ECO:0000256" key="2">
    <source>
        <dbReference type="ARBA" id="ARBA00001946"/>
    </source>
</evidence>
<evidence type="ECO:0000256" key="10">
    <source>
        <dbReference type="ARBA" id="ARBA00023125"/>
    </source>
</evidence>
<dbReference type="EMBL" id="LWUJ01000011">
    <property type="protein sequence ID" value="OAL10308.1"/>
    <property type="molecule type" value="Genomic_DNA"/>
</dbReference>
<dbReference type="InterPro" id="IPR001241">
    <property type="entry name" value="Topo_IIA"/>
</dbReference>
<evidence type="ECO:0000313" key="13">
    <source>
        <dbReference type="EMBL" id="OAL10308.1"/>
    </source>
</evidence>
<comment type="cofactor">
    <cofactor evidence="2">
        <name>Mg(2+)</name>
        <dbReference type="ChEBI" id="CHEBI:18420"/>
    </cofactor>
</comment>
<dbReference type="InterPro" id="IPR000565">
    <property type="entry name" value="Topo_IIA_B"/>
</dbReference>
<dbReference type="GO" id="GO:0005524">
    <property type="term" value="F:ATP binding"/>
    <property type="evidence" value="ECO:0007669"/>
    <property type="project" value="UniProtKB-KW"/>
</dbReference>
<dbReference type="RefSeq" id="WP_245633500.1">
    <property type="nucleotide sequence ID" value="NZ_LWUJ01000011.1"/>
</dbReference>
<dbReference type="InterPro" id="IPR014721">
    <property type="entry name" value="Ribsml_uS5_D2-typ_fold_subgr"/>
</dbReference>
<dbReference type="InterPro" id="IPR018522">
    <property type="entry name" value="TopoIIA_CS"/>
</dbReference>
<evidence type="ECO:0000256" key="7">
    <source>
        <dbReference type="ARBA" id="ARBA00022840"/>
    </source>
</evidence>
<comment type="catalytic activity">
    <reaction evidence="1">
        <text>ATP-dependent breakage, passage and rejoining of double-stranded DNA.</text>
        <dbReference type="EC" id="5.6.2.2"/>
    </reaction>
</comment>
<protein>
    <recommendedName>
        <fullName evidence="4">DNA topoisomerase (ATP-hydrolyzing)</fullName>
        <ecNumber evidence="4">5.6.2.2</ecNumber>
    </recommendedName>
</protein>
<dbReference type="EC" id="5.6.2.2" evidence="4"/>
<gene>
    <name evidence="13" type="ORF">A6V39_02615</name>
</gene>
<dbReference type="InterPro" id="IPR013506">
    <property type="entry name" value="Topo_IIA_bsu_dom2"/>
</dbReference>
<keyword evidence="7" id="KW-0067">ATP-binding</keyword>
<accession>A0A1A9QDI4</accession>
<keyword evidence="11" id="KW-0413">Isomerase</keyword>
<keyword evidence="6" id="KW-0547">Nucleotide-binding</keyword>
<dbReference type="GO" id="GO:0034335">
    <property type="term" value="F:DNA negative supercoiling activity"/>
    <property type="evidence" value="ECO:0007669"/>
    <property type="project" value="UniProtKB-ARBA"/>
</dbReference>
<dbReference type="NCBIfam" id="NF004189">
    <property type="entry name" value="PRK05644.1"/>
    <property type="match status" value="1"/>
</dbReference>
<evidence type="ECO:0000256" key="4">
    <source>
        <dbReference type="ARBA" id="ARBA00012895"/>
    </source>
</evidence>
<dbReference type="InterPro" id="IPR006171">
    <property type="entry name" value="TOPRIM_dom"/>
</dbReference>
<dbReference type="Pfam" id="PF00204">
    <property type="entry name" value="DNA_gyraseB"/>
    <property type="match status" value="1"/>
</dbReference>
<evidence type="ECO:0000256" key="11">
    <source>
        <dbReference type="ARBA" id="ARBA00023235"/>
    </source>
</evidence>
<evidence type="ECO:0000256" key="3">
    <source>
        <dbReference type="ARBA" id="ARBA00010708"/>
    </source>
</evidence>
<dbReference type="Gene3D" id="3.40.50.670">
    <property type="match status" value="1"/>
</dbReference>
<keyword evidence="14" id="KW-1185">Reference proteome</keyword>
<keyword evidence="9" id="KW-0799">Topoisomerase</keyword>
<dbReference type="SUPFAM" id="SSF54211">
    <property type="entry name" value="Ribosomal protein S5 domain 2-like"/>
    <property type="match status" value="1"/>
</dbReference>
<dbReference type="SUPFAM" id="SSF55874">
    <property type="entry name" value="ATPase domain of HSP90 chaperone/DNA topoisomerase II/histidine kinase"/>
    <property type="match status" value="1"/>
</dbReference>